<evidence type="ECO:0000313" key="8">
    <source>
        <dbReference type="EMBL" id="CAL0315454.1"/>
    </source>
</evidence>
<keyword evidence="5" id="KW-0539">Nucleus</keyword>
<evidence type="ECO:0000259" key="7">
    <source>
        <dbReference type="PROSITE" id="PS50066"/>
    </source>
</evidence>
<protein>
    <recommendedName>
        <fullName evidence="7">MADS-box domain-containing protein</fullName>
    </recommendedName>
</protein>
<keyword evidence="2" id="KW-0805">Transcription regulation</keyword>
<comment type="caution">
    <text evidence="8">The sequence shown here is derived from an EMBL/GenBank/DDBJ whole genome shotgun (WGS) entry which is preliminary data.</text>
</comment>
<evidence type="ECO:0000256" key="5">
    <source>
        <dbReference type="ARBA" id="ARBA00023242"/>
    </source>
</evidence>
<evidence type="ECO:0000256" key="2">
    <source>
        <dbReference type="ARBA" id="ARBA00023015"/>
    </source>
</evidence>
<keyword evidence="6" id="KW-0175">Coiled coil</keyword>
<evidence type="ECO:0000313" key="9">
    <source>
        <dbReference type="Proteomes" id="UP001497480"/>
    </source>
</evidence>
<dbReference type="PANTHER" id="PTHR11945">
    <property type="entry name" value="MADS BOX PROTEIN"/>
    <property type="match status" value="1"/>
</dbReference>
<dbReference type="AlphaFoldDB" id="A0AAV1X1E5"/>
<comment type="subcellular location">
    <subcellularLocation>
        <location evidence="1">Nucleus</location>
    </subcellularLocation>
</comment>
<name>A0AAV1X1E5_LUPLU</name>
<keyword evidence="3" id="KW-0238">DNA-binding</keyword>
<evidence type="ECO:0000256" key="1">
    <source>
        <dbReference type="ARBA" id="ARBA00004123"/>
    </source>
</evidence>
<feature type="coiled-coil region" evidence="6">
    <location>
        <begin position="102"/>
        <end position="133"/>
    </location>
</feature>
<dbReference type="GO" id="GO:0005634">
    <property type="term" value="C:nucleus"/>
    <property type="evidence" value="ECO:0007669"/>
    <property type="project" value="UniProtKB-SubCell"/>
</dbReference>
<dbReference type="InterPro" id="IPR036879">
    <property type="entry name" value="TF_MADSbox_sf"/>
</dbReference>
<evidence type="ECO:0000256" key="4">
    <source>
        <dbReference type="ARBA" id="ARBA00023163"/>
    </source>
</evidence>
<accession>A0AAV1X1E5</accession>
<dbReference type="SMART" id="SM00432">
    <property type="entry name" value="MADS"/>
    <property type="match status" value="1"/>
</dbReference>
<dbReference type="GO" id="GO:0000981">
    <property type="term" value="F:DNA-binding transcription factor activity, RNA polymerase II-specific"/>
    <property type="evidence" value="ECO:0007669"/>
    <property type="project" value="TreeGrafter"/>
</dbReference>
<dbReference type="PANTHER" id="PTHR11945:SF448">
    <property type="entry name" value="MADS-BOX TRANSCRIPTION FACTOR FAMILY PROTEIN"/>
    <property type="match status" value="1"/>
</dbReference>
<feature type="domain" description="MADS-box" evidence="7">
    <location>
        <begin position="13"/>
        <end position="73"/>
    </location>
</feature>
<sequence>MSSSSNNTATKKCNKRKIEIKKVEPNNKRHVTFTKRKLGLFNKLTELSILCQAETALILSSQQGKLYTCGYPDPDAVIRRFLADGSPVQRGRAGKKQQQELVEALRLEYEDTHKVLQEEKKRLDEIKEEQNGRLDFPAWWNKDIEKMGLEDLENFMASLETLKLNLVATAEAKKLNSRTPMIPTPIDPRAMFSNTTATDPRATFSNFNGCFTGNHQAWNSMNDSSSSSRNPLVTKFDLGHC</sequence>
<organism evidence="8 9">
    <name type="scientific">Lupinus luteus</name>
    <name type="common">European yellow lupine</name>
    <dbReference type="NCBI Taxonomy" id="3873"/>
    <lineage>
        <taxon>Eukaryota</taxon>
        <taxon>Viridiplantae</taxon>
        <taxon>Streptophyta</taxon>
        <taxon>Embryophyta</taxon>
        <taxon>Tracheophyta</taxon>
        <taxon>Spermatophyta</taxon>
        <taxon>Magnoliopsida</taxon>
        <taxon>eudicotyledons</taxon>
        <taxon>Gunneridae</taxon>
        <taxon>Pentapetalae</taxon>
        <taxon>rosids</taxon>
        <taxon>fabids</taxon>
        <taxon>Fabales</taxon>
        <taxon>Fabaceae</taxon>
        <taxon>Papilionoideae</taxon>
        <taxon>50 kb inversion clade</taxon>
        <taxon>genistoids sensu lato</taxon>
        <taxon>core genistoids</taxon>
        <taxon>Genisteae</taxon>
        <taxon>Lupinus</taxon>
    </lineage>
</organism>
<dbReference type="PRINTS" id="PR00404">
    <property type="entry name" value="MADSDOMAIN"/>
</dbReference>
<proteinExistence type="predicted"/>
<evidence type="ECO:0000256" key="3">
    <source>
        <dbReference type="ARBA" id="ARBA00023125"/>
    </source>
</evidence>
<dbReference type="Pfam" id="PF00319">
    <property type="entry name" value="SRF-TF"/>
    <property type="match status" value="1"/>
</dbReference>
<dbReference type="GO" id="GO:0000978">
    <property type="term" value="F:RNA polymerase II cis-regulatory region sequence-specific DNA binding"/>
    <property type="evidence" value="ECO:0007669"/>
    <property type="project" value="TreeGrafter"/>
</dbReference>
<dbReference type="SUPFAM" id="SSF55455">
    <property type="entry name" value="SRF-like"/>
    <property type="match status" value="1"/>
</dbReference>
<dbReference type="PROSITE" id="PS50066">
    <property type="entry name" value="MADS_BOX_2"/>
    <property type="match status" value="1"/>
</dbReference>
<evidence type="ECO:0000256" key="6">
    <source>
        <dbReference type="SAM" id="Coils"/>
    </source>
</evidence>
<gene>
    <name evidence="8" type="ORF">LLUT_LOCUS16514</name>
</gene>
<reference evidence="8 9" key="1">
    <citation type="submission" date="2024-03" db="EMBL/GenBank/DDBJ databases">
        <authorList>
            <person name="Martinez-Hernandez J."/>
        </authorList>
    </citation>
    <scope>NUCLEOTIDE SEQUENCE [LARGE SCALE GENOMIC DNA]</scope>
</reference>
<dbReference type="Gene3D" id="3.40.1810.10">
    <property type="entry name" value="Transcription factor, MADS-box"/>
    <property type="match status" value="1"/>
</dbReference>
<keyword evidence="4" id="KW-0804">Transcription</keyword>
<dbReference type="Proteomes" id="UP001497480">
    <property type="component" value="Unassembled WGS sequence"/>
</dbReference>
<dbReference type="EMBL" id="CAXHTB010000011">
    <property type="protein sequence ID" value="CAL0315454.1"/>
    <property type="molecule type" value="Genomic_DNA"/>
</dbReference>
<keyword evidence="9" id="KW-1185">Reference proteome</keyword>
<dbReference type="InterPro" id="IPR002100">
    <property type="entry name" value="TF_MADSbox"/>
</dbReference>
<dbReference type="GO" id="GO:0046983">
    <property type="term" value="F:protein dimerization activity"/>
    <property type="evidence" value="ECO:0007669"/>
    <property type="project" value="InterPro"/>
</dbReference>